<sequence length="192" mass="20988">MTQPSLRLLLILLLALSACTASKKGRRSPAPVNTPASGSATANPSEQGTRTPDATMALSMDRPLPIDRREFTAYAKTFLGTPYKYGSADPGKGFDCSGFLYHIFRHYHVKSPRSSYDYEYVGTAVSPQKALPGDLILFRGENSRRIGHIGIITSNKEPLNFIHAAGSGTGVIISTFSGYYKKQFVKIIRVLQ</sequence>
<name>A0ABS8PVR9_9BACT</name>
<dbReference type="PANTHER" id="PTHR47053:SF1">
    <property type="entry name" value="MUREIN DD-ENDOPEPTIDASE MEPH-RELATED"/>
    <property type="match status" value="1"/>
</dbReference>
<accession>A0ABS8PVR9</accession>
<dbReference type="Proteomes" id="UP001199816">
    <property type="component" value="Unassembled WGS sequence"/>
</dbReference>
<evidence type="ECO:0000259" key="7">
    <source>
        <dbReference type="PROSITE" id="PS51935"/>
    </source>
</evidence>
<dbReference type="SUPFAM" id="SSF54001">
    <property type="entry name" value="Cysteine proteinases"/>
    <property type="match status" value="1"/>
</dbReference>
<feature type="compositionally biased region" description="Polar residues" evidence="5">
    <location>
        <begin position="34"/>
        <end position="52"/>
    </location>
</feature>
<dbReference type="InterPro" id="IPR038765">
    <property type="entry name" value="Papain-like_cys_pep_sf"/>
</dbReference>
<comment type="caution">
    <text evidence="8">The sequence shown here is derived from an EMBL/GenBank/DDBJ whole genome shotgun (WGS) entry which is preliminary data.</text>
</comment>
<evidence type="ECO:0000256" key="5">
    <source>
        <dbReference type="SAM" id="MobiDB-lite"/>
    </source>
</evidence>
<evidence type="ECO:0000256" key="3">
    <source>
        <dbReference type="ARBA" id="ARBA00022801"/>
    </source>
</evidence>
<dbReference type="Gene3D" id="3.90.1720.10">
    <property type="entry name" value="endopeptidase domain like (from Nostoc punctiforme)"/>
    <property type="match status" value="1"/>
</dbReference>
<dbReference type="RefSeq" id="WP_231007601.1">
    <property type="nucleotide sequence ID" value="NZ_JAJNEC010000006.1"/>
</dbReference>
<reference evidence="8 9" key="1">
    <citation type="submission" date="2021-11" db="EMBL/GenBank/DDBJ databases">
        <title>Genomic of Niabella pedocola.</title>
        <authorList>
            <person name="Wu T."/>
        </authorList>
    </citation>
    <scope>NUCLEOTIDE SEQUENCE [LARGE SCALE GENOMIC DNA]</scope>
    <source>
        <strain evidence="8 9">JCM 31011</strain>
    </source>
</reference>
<comment type="similarity">
    <text evidence="1">Belongs to the peptidase C40 family.</text>
</comment>
<proteinExistence type="inferred from homology"/>
<evidence type="ECO:0000313" key="8">
    <source>
        <dbReference type="EMBL" id="MCD2425172.1"/>
    </source>
</evidence>
<evidence type="ECO:0000256" key="2">
    <source>
        <dbReference type="ARBA" id="ARBA00022670"/>
    </source>
</evidence>
<evidence type="ECO:0000256" key="1">
    <source>
        <dbReference type="ARBA" id="ARBA00007074"/>
    </source>
</evidence>
<keyword evidence="9" id="KW-1185">Reference proteome</keyword>
<evidence type="ECO:0000313" key="9">
    <source>
        <dbReference type="Proteomes" id="UP001199816"/>
    </source>
</evidence>
<feature type="region of interest" description="Disordered" evidence="5">
    <location>
        <begin position="24"/>
        <end position="57"/>
    </location>
</feature>
<dbReference type="PROSITE" id="PS51257">
    <property type="entry name" value="PROKAR_LIPOPROTEIN"/>
    <property type="match status" value="1"/>
</dbReference>
<dbReference type="Pfam" id="PF00877">
    <property type="entry name" value="NLPC_P60"/>
    <property type="match status" value="1"/>
</dbReference>
<evidence type="ECO:0000256" key="4">
    <source>
        <dbReference type="ARBA" id="ARBA00022807"/>
    </source>
</evidence>
<dbReference type="InterPro" id="IPR051202">
    <property type="entry name" value="Peptidase_C40"/>
</dbReference>
<protein>
    <submittedName>
        <fullName evidence="8">C40 family peptidase</fullName>
    </submittedName>
</protein>
<keyword evidence="6" id="KW-0732">Signal</keyword>
<dbReference type="PROSITE" id="PS51935">
    <property type="entry name" value="NLPC_P60"/>
    <property type="match status" value="1"/>
</dbReference>
<keyword evidence="3" id="KW-0378">Hydrolase</keyword>
<dbReference type="EMBL" id="JAJNEC010000006">
    <property type="protein sequence ID" value="MCD2425172.1"/>
    <property type="molecule type" value="Genomic_DNA"/>
</dbReference>
<organism evidence="8 9">
    <name type="scientific">Niabella pedocola</name>
    <dbReference type="NCBI Taxonomy" id="1752077"/>
    <lineage>
        <taxon>Bacteria</taxon>
        <taxon>Pseudomonadati</taxon>
        <taxon>Bacteroidota</taxon>
        <taxon>Chitinophagia</taxon>
        <taxon>Chitinophagales</taxon>
        <taxon>Chitinophagaceae</taxon>
        <taxon>Niabella</taxon>
    </lineage>
</organism>
<dbReference type="PANTHER" id="PTHR47053">
    <property type="entry name" value="MUREIN DD-ENDOPEPTIDASE MEPH-RELATED"/>
    <property type="match status" value="1"/>
</dbReference>
<keyword evidence="4" id="KW-0788">Thiol protease</keyword>
<evidence type="ECO:0000256" key="6">
    <source>
        <dbReference type="SAM" id="SignalP"/>
    </source>
</evidence>
<feature type="chain" id="PRO_5047528268" evidence="6">
    <location>
        <begin position="24"/>
        <end position="192"/>
    </location>
</feature>
<gene>
    <name evidence="8" type="ORF">LQ567_20470</name>
</gene>
<dbReference type="InterPro" id="IPR000064">
    <property type="entry name" value="NLP_P60_dom"/>
</dbReference>
<feature type="signal peptide" evidence="6">
    <location>
        <begin position="1"/>
        <end position="23"/>
    </location>
</feature>
<keyword evidence="2" id="KW-0645">Protease</keyword>
<feature type="domain" description="NlpC/P60" evidence="7">
    <location>
        <begin position="65"/>
        <end position="191"/>
    </location>
</feature>